<organism evidence="2 3">
    <name type="scientific">Flavobacterium suncheonense GH29-5 = DSM 17707</name>
    <dbReference type="NCBI Taxonomy" id="1121899"/>
    <lineage>
        <taxon>Bacteria</taxon>
        <taxon>Pseudomonadati</taxon>
        <taxon>Bacteroidota</taxon>
        <taxon>Flavobacteriia</taxon>
        <taxon>Flavobacteriales</taxon>
        <taxon>Flavobacteriaceae</taxon>
        <taxon>Flavobacterium</taxon>
    </lineage>
</organism>
<dbReference type="Proteomes" id="UP000030121">
    <property type="component" value="Unassembled WGS sequence"/>
</dbReference>
<feature type="signal peptide" evidence="1">
    <location>
        <begin position="1"/>
        <end position="23"/>
    </location>
</feature>
<dbReference type="PROSITE" id="PS51257">
    <property type="entry name" value="PROKAR_LIPOPROTEIN"/>
    <property type="match status" value="1"/>
</dbReference>
<name>A0A0A2M4C4_9FLAO</name>
<keyword evidence="1" id="KW-0732">Signal</keyword>
<reference evidence="2 3" key="1">
    <citation type="submission" date="2013-09" db="EMBL/GenBank/DDBJ databases">
        <authorList>
            <person name="Zeng Z."/>
            <person name="Chen C."/>
        </authorList>
    </citation>
    <scope>NUCLEOTIDE SEQUENCE [LARGE SCALE GENOMIC DNA]</scope>
    <source>
        <strain evidence="2 3">GH29-5</strain>
    </source>
</reference>
<sequence length="605" mass="70236">MRKKSIALIILSSLLGGCLISHGQNLEKDSLKIQKYINKKFSTPIVFRITEKAKVDQIDAYITKKIALKAKKEADEKAKYDAAIGRRYMLGDKSTIPAIVEILESKNKDSIDNLFVEMDRGYKEIRTSFQLDQPVKNAVFNLITNEELEHLVVQYLGYNNIEGHTALFEDRLLSGKSTDNERLFYWLGNEAKSEKAIDYVIKLSQNSNASPELHWIREGISGYMEKGSENSKKKILNLAYDYIDKNPIKREDFKKPSEENFYSAYVLKLVLAQIIVENGDGERAKKIISSLEQLIHNEPGDEDTKRVLLKGIDLFKLRYKTDPEKVEAIKPFLSDSELYFEALETIKKDKFLFENETIKNLVLSNFEKLGFQDDYYSQKLIDFYKGLEKAYFYNLADKNIQSEPLKIRLKKEFDIDNKTFEEINNDLHMIGIIDRPISQEQIEIYKQKEFANDDLNSIHTCLDIAKISLAFDVEASTIPVDYDVLLADFASISNHKISGIKSYLQFKWNEDENKGYYQFLVHYKNNCYVMIPEDSGDWYDMETFNKLLDLIVEDTGIKENFYSVYTGDQTAFYLFGEKEKINLLKEKYNLEANDEEGLNFDENEE</sequence>
<feature type="chain" id="PRO_5002002710" description="Lipoprotein" evidence="1">
    <location>
        <begin position="24"/>
        <end position="605"/>
    </location>
</feature>
<comment type="caution">
    <text evidence="2">The sequence shown here is derived from an EMBL/GenBank/DDBJ whole genome shotgun (WGS) entry which is preliminary data.</text>
</comment>
<evidence type="ECO:0000313" key="2">
    <source>
        <dbReference type="EMBL" id="KGO87507.1"/>
    </source>
</evidence>
<evidence type="ECO:0008006" key="4">
    <source>
        <dbReference type="Google" id="ProtNLM"/>
    </source>
</evidence>
<keyword evidence="3" id="KW-1185">Reference proteome</keyword>
<dbReference type="eggNOG" id="ENOG5030Z1X">
    <property type="taxonomic scope" value="Bacteria"/>
</dbReference>
<evidence type="ECO:0000313" key="3">
    <source>
        <dbReference type="Proteomes" id="UP000030121"/>
    </source>
</evidence>
<proteinExistence type="predicted"/>
<protein>
    <recommendedName>
        <fullName evidence="4">Lipoprotein</fullName>
    </recommendedName>
</protein>
<evidence type="ECO:0000256" key="1">
    <source>
        <dbReference type="SAM" id="SignalP"/>
    </source>
</evidence>
<gene>
    <name evidence="2" type="ORF">Q764_12865</name>
</gene>
<dbReference type="AlphaFoldDB" id="A0A0A2M4C4"/>
<dbReference type="EMBL" id="JRLW01000019">
    <property type="protein sequence ID" value="KGO87507.1"/>
    <property type="molecule type" value="Genomic_DNA"/>
</dbReference>
<dbReference type="RefSeq" id="WP_026980894.1">
    <property type="nucleotide sequence ID" value="NZ_JRLW01000019.1"/>
</dbReference>
<accession>A0A0A2M4C4</accession>
<dbReference type="STRING" id="1121899.GCA_000430025_02593"/>